<proteinExistence type="predicted"/>
<evidence type="ECO:0000313" key="2">
    <source>
        <dbReference type="EMBL" id="KAL3776422.1"/>
    </source>
</evidence>
<dbReference type="EMBL" id="JALLPJ020001099">
    <property type="protein sequence ID" value="KAL3776422.1"/>
    <property type="molecule type" value="Genomic_DNA"/>
</dbReference>
<accession>A0ABD3NMV3</accession>
<dbReference type="Proteomes" id="UP001530400">
    <property type="component" value="Unassembled WGS sequence"/>
</dbReference>
<evidence type="ECO:0000259" key="1">
    <source>
        <dbReference type="Pfam" id="PF08100"/>
    </source>
</evidence>
<dbReference type="InterPro" id="IPR036390">
    <property type="entry name" value="WH_DNA-bd_sf"/>
</dbReference>
<dbReference type="Gene3D" id="1.10.10.10">
    <property type="entry name" value="Winged helix-like DNA-binding domain superfamily/Winged helix DNA-binding domain"/>
    <property type="match status" value="1"/>
</dbReference>
<dbReference type="InterPro" id="IPR012967">
    <property type="entry name" value="COMT_dimerisation"/>
</dbReference>
<sequence length="241" mass="26935">MSFFDRGSESLSSTMIAALVFGFTTGLSAPPSIFEVHNRRIHATLQLYSQNRNMNTESSDKLAGVHSSSNAEAGLLQLAQSHFVAQTLLAFVRLGLPDVMEVSRDMAIDQIISQLKPTPIRREVLFRCLRLLCTAGVVQERTKTIANTVQSTFSLTDMGALLQTSNTHSMTPFIQHRMEEPLWRAWSQLPGYLAGNGEDDKPPFDVANVMSASEYYMNNADSRLHRNAVAKMLLREKSHRF</sequence>
<keyword evidence="3" id="KW-1185">Reference proteome</keyword>
<dbReference type="InterPro" id="IPR036388">
    <property type="entry name" value="WH-like_DNA-bd_sf"/>
</dbReference>
<dbReference type="SUPFAM" id="SSF46785">
    <property type="entry name" value="Winged helix' DNA-binding domain"/>
    <property type="match status" value="1"/>
</dbReference>
<dbReference type="PROSITE" id="PS51683">
    <property type="entry name" value="SAM_OMT_II"/>
    <property type="match status" value="1"/>
</dbReference>
<dbReference type="Pfam" id="PF08100">
    <property type="entry name" value="Dimerisation"/>
    <property type="match status" value="1"/>
</dbReference>
<comment type="caution">
    <text evidence="2">The sequence shown here is derived from an EMBL/GenBank/DDBJ whole genome shotgun (WGS) entry which is preliminary data.</text>
</comment>
<gene>
    <name evidence="2" type="ORF">ACHAWO_007838</name>
</gene>
<protein>
    <recommendedName>
        <fullName evidence="1">O-methyltransferase dimerisation domain-containing protein</fullName>
    </recommendedName>
</protein>
<dbReference type="AlphaFoldDB" id="A0ABD3NMV3"/>
<dbReference type="InterPro" id="IPR016461">
    <property type="entry name" value="COMT-like"/>
</dbReference>
<feature type="domain" description="O-methyltransferase dimerisation" evidence="1">
    <location>
        <begin position="76"/>
        <end position="164"/>
    </location>
</feature>
<organism evidence="2 3">
    <name type="scientific">Cyclotella atomus</name>
    <dbReference type="NCBI Taxonomy" id="382360"/>
    <lineage>
        <taxon>Eukaryota</taxon>
        <taxon>Sar</taxon>
        <taxon>Stramenopiles</taxon>
        <taxon>Ochrophyta</taxon>
        <taxon>Bacillariophyta</taxon>
        <taxon>Coscinodiscophyceae</taxon>
        <taxon>Thalassiosirophycidae</taxon>
        <taxon>Stephanodiscales</taxon>
        <taxon>Stephanodiscaceae</taxon>
        <taxon>Cyclotella</taxon>
    </lineage>
</organism>
<name>A0ABD3NMV3_9STRA</name>
<evidence type="ECO:0000313" key="3">
    <source>
        <dbReference type="Proteomes" id="UP001530400"/>
    </source>
</evidence>
<reference evidence="2 3" key="1">
    <citation type="submission" date="2024-10" db="EMBL/GenBank/DDBJ databases">
        <title>Updated reference genomes for cyclostephanoid diatoms.</title>
        <authorList>
            <person name="Roberts W.R."/>
            <person name="Alverson A.J."/>
        </authorList>
    </citation>
    <scope>NUCLEOTIDE SEQUENCE [LARGE SCALE GENOMIC DNA]</scope>
    <source>
        <strain evidence="2 3">AJA010-31</strain>
    </source>
</reference>